<dbReference type="AlphaFoldDB" id="A0A3N9TKL3"/>
<dbReference type="InterPro" id="IPR036812">
    <property type="entry name" value="NAD(P)_OxRdtase_dom_sf"/>
</dbReference>
<evidence type="ECO:0000259" key="2">
    <source>
        <dbReference type="Pfam" id="PF00248"/>
    </source>
</evidence>
<gene>
    <name evidence="3" type="ORF">EES38_00975</name>
</gene>
<dbReference type="EMBL" id="RJVQ01000001">
    <property type="protein sequence ID" value="RQW64651.1"/>
    <property type="molecule type" value="Genomic_DNA"/>
</dbReference>
<name>A0A3N9TKL3_9VIBR</name>
<sequence>MQKRFLGKEKFEVSGLGLGCMGMSFAYGGSKDHDAINTIHAAIDMGVTLLDTAEVYGPFENEVLVGKAIRGVRDKVKIATKFGFRILPSGHGLERMAGVDSRPEHIRKAVEGSLTRLNIDAIDILYQHRVDPDVPIEEVVGTMSDLIREGKIKHIGLSEVSLDTLRRATKVHPITAVQSEYSLWSRDPENGILEACNKLDVGFVPYSPLGRGFLTGKINDVSKFVNDDFRRSLPRFQQNAMEENTLLLNQLKNMAKNNECSLAQIALSWVMSKGEQIVPIPGARKIEHLKDNVGAIDLNLSKDDIRLIDQIFSPQNISGLRYTDGDFSLIENY</sequence>
<protein>
    <submittedName>
        <fullName evidence="3">Aldo/keto reductase</fullName>
    </submittedName>
</protein>
<feature type="domain" description="NADP-dependent oxidoreductase" evidence="2">
    <location>
        <begin position="16"/>
        <end position="311"/>
    </location>
</feature>
<dbReference type="OrthoDB" id="9772407at2"/>
<comment type="caution">
    <text evidence="3">The sequence shown here is derived from an EMBL/GenBank/DDBJ whole genome shotgun (WGS) entry which is preliminary data.</text>
</comment>
<dbReference type="PANTHER" id="PTHR43625:SF40">
    <property type="entry name" value="ALDO-KETO REDUCTASE YAKC [NADP(+)]"/>
    <property type="match status" value="1"/>
</dbReference>
<evidence type="ECO:0000313" key="4">
    <source>
        <dbReference type="Proteomes" id="UP000281112"/>
    </source>
</evidence>
<dbReference type="GO" id="GO:0016491">
    <property type="term" value="F:oxidoreductase activity"/>
    <property type="evidence" value="ECO:0007669"/>
    <property type="project" value="UniProtKB-KW"/>
</dbReference>
<accession>A0A3N9TKL3</accession>
<dbReference type="Gene3D" id="3.20.20.100">
    <property type="entry name" value="NADP-dependent oxidoreductase domain"/>
    <property type="match status" value="1"/>
</dbReference>
<keyword evidence="1" id="KW-0560">Oxidoreductase</keyword>
<reference evidence="3 4" key="1">
    <citation type="submission" date="2018-11" db="EMBL/GenBank/DDBJ databases">
        <title>Vibrio LJC006 sp. nov., isolated from seawater during the bloom of the enteromorpha.</title>
        <authorList>
            <person name="Liang J."/>
        </authorList>
    </citation>
    <scope>NUCLEOTIDE SEQUENCE [LARGE SCALE GENOMIC DNA]</scope>
    <source>
        <strain evidence="3 4">LJC006</strain>
    </source>
</reference>
<keyword evidence="4" id="KW-1185">Reference proteome</keyword>
<proteinExistence type="predicted"/>
<dbReference type="SUPFAM" id="SSF51430">
    <property type="entry name" value="NAD(P)-linked oxidoreductase"/>
    <property type="match status" value="1"/>
</dbReference>
<dbReference type="RefSeq" id="WP_124935300.1">
    <property type="nucleotide sequence ID" value="NZ_RJVQ01000001.1"/>
</dbReference>
<dbReference type="PANTHER" id="PTHR43625">
    <property type="entry name" value="AFLATOXIN B1 ALDEHYDE REDUCTASE"/>
    <property type="match status" value="1"/>
</dbReference>
<dbReference type="Proteomes" id="UP000281112">
    <property type="component" value="Unassembled WGS sequence"/>
</dbReference>
<dbReference type="Pfam" id="PF00248">
    <property type="entry name" value="Aldo_ket_red"/>
    <property type="match status" value="1"/>
</dbReference>
<dbReference type="GO" id="GO:0005737">
    <property type="term" value="C:cytoplasm"/>
    <property type="evidence" value="ECO:0007669"/>
    <property type="project" value="TreeGrafter"/>
</dbReference>
<evidence type="ECO:0000256" key="1">
    <source>
        <dbReference type="ARBA" id="ARBA00023002"/>
    </source>
</evidence>
<dbReference type="InterPro" id="IPR050791">
    <property type="entry name" value="Aldo-Keto_reductase"/>
</dbReference>
<organism evidence="3 4">
    <name type="scientific">Vibrio viridaestus</name>
    <dbReference type="NCBI Taxonomy" id="2487322"/>
    <lineage>
        <taxon>Bacteria</taxon>
        <taxon>Pseudomonadati</taxon>
        <taxon>Pseudomonadota</taxon>
        <taxon>Gammaproteobacteria</taxon>
        <taxon>Vibrionales</taxon>
        <taxon>Vibrionaceae</taxon>
        <taxon>Vibrio</taxon>
    </lineage>
</organism>
<dbReference type="CDD" id="cd19076">
    <property type="entry name" value="AKR_AKR13A_13D"/>
    <property type="match status" value="1"/>
</dbReference>
<evidence type="ECO:0000313" key="3">
    <source>
        <dbReference type="EMBL" id="RQW64651.1"/>
    </source>
</evidence>
<dbReference type="InterPro" id="IPR023210">
    <property type="entry name" value="NADP_OxRdtase_dom"/>
</dbReference>